<evidence type="ECO:0000313" key="7">
    <source>
        <dbReference type="EMBL" id="MBS7525395.1"/>
    </source>
</evidence>
<proteinExistence type="inferred from homology"/>
<evidence type="ECO:0000313" key="8">
    <source>
        <dbReference type="Proteomes" id="UP000746471"/>
    </source>
</evidence>
<dbReference type="PROSITE" id="PS00670">
    <property type="entry name" value="D_2_HYDROXYACID_DH_2"/>
    <property type="match status" value="1"/>
</dbReference>
<protein>
    <submittedName>
        <fullName evidence="7">2-hydroxyacid dehydrogenase</fullName>
    </submittedName>
</protein>
<keyword evidence="2 4" id="KW-0560">Oxidoreductase</keyword>
<feature type="domain" description="D-isomer specific 2-hydroxyacid dehydrogenase NAD-binding" evidence="6">
    <location>
        <begin position="107"/>
        <end position="283"/>
    </location>
</feature>
<gene>
    <name evidence="7" type="ORF">KHM83_01745</name>
</gene>
<dbReference type="Gene3D" id="3.40.50.720">
    <property type="entry name" value="NAD(P)-binding Rossmann-like Domain"/>
    <property type="match status" value="2"/>
</dbReference>
<evidence type="ECO:0000259" key="5">
    <source>
        <dbReference type="Pfam" id="PF00389"/>
    </source>
</evidence>
<sequence length="320" mass="35708">MKIALIGIFPSGTYEMFDEMIPKDLFEIEIIDTQEKYEALTDAEIMVLRLFKITKADIERNQNLKLIQKWGAGYDTVDIEAAGKQGVYVANSPGANAYAVSEIAILQILAVYRNLIIQDEAMRKGEWTKTVYVDRSYCILNKVVGLVGCGNIGKDVAKRVQAFGATVQYYDMYRMSQEEEAKLGMTYVEMDELFKTSDIISLHLPLNEHTKHIVNRDKLALMKNTAIIINTSRGGIIKEDDLIEALEKNQILGAGLDCIENEPVQASDPILSAPNVTLTPHIGGTSADLLVHMVPLMVNNIIAFGRGNEVNYVVNKQYLK</sequence>
<dbReference type="SUPFAM" id="SSF52283">
    <property type="entry name" value="Formate/glycerate dehydrogenase catalytic domain-like"/>
    <property type="match status" value="1"/>
</dbReference>
<reference evidence="7 8" key="1">
    <citation type="submission" date="2021-05" db="EMBL/GenBank/DDBJ databases">
        <title>Fusibacter ferrireducens sp. nov., an anaerobic, sulfur- and Fe-reducing bacterium isolated from the mangrove sediment.</title>
        <authorList>
            <person name="Qiu D."/>
        </authorList>
    </citation>
    <scope>NUCLEOTIDE SEQUENCE [LARGE SCALE GENOMIC DNA]</scope>
    <source>
        <strain evidence="7 8">DSM 12116</strain>
    </source>
</reference>
<dbReference type="SUPFAM" id="SSF51735">
    <property type="entry name" value="NAD(P)-binding Rossmann-fold domains"/>
    <property type="match status" value="1"/>
</dbReference>
<comment type="similarity">
    <text evidence="1 4">Belongs to the D-isomer specific 2-hydroxyacid dehydrogenase family.</text>
</comment>
<dbReference type="InterPro" id="IPR050418">
    <property type="entry name" value="D-iso_2-hydroxyacid_DH_PdxB"/>
</dbReference>
<name>A0ABS5PJT2_9FIRM</name>
<dbReference type="InterPro" id="IPR029753">
    <property type="entry name" value="D-isomer_DH_CS"/>
</dbReference>
<evidence type="ECO:0000256" key="2">
    <source>
        <dbReference type="ARBA" id="ARBA00023002"/>
    </source>
</evidence>
<dbReference type="Proteomes" id="UP000746471">
    <property type="component" value="Unassembled WGS sequence"/>
</dbReference>
<dbReference type="PANTHER" id="PTHR43761">
    <property type="entry name" value="D-ISOMER SPECIFIC 2-HYDROXYACID DEHYDROGENASE FAMILY PROTEIN (AFU_ORTHOLOGUE AFUA_1G13630)"/>
    <property type="match status" value="1"/>
</dbReference>
<evidence type="ECO:0000256" key="4">
    <source>
        <dbReference type="RuleBase" id="RU003719"/>
    </source>
</evidence>
<dbReference type="InterPro" id="IPR006140">
    <property type="entry name" value="D-isomer_DH_NAD-bd"/>
</dbReference>
<keyword evidence="3" id="KW-0520">NAD</keyword>
<dbReference type="InterPro" id="IPR006139">
    <property type="entry name" value="D-isomer_2_OHA_DH_cat_dom"/>
</dbReference>
<keyword evidence="8" id="KW-1185">Reference proteome</keyword>
<comment type="caution">
    <text evidence="7">The sequence shown here is derived from an EMBL/GenBank/DDBJ whole genome shotgun (WGS) entry which is preliminary data.</text>
</comment>
<feature type="domain" description="D-isomer specific 2-hydroxyacid dehydrogenase catalytic" evidence="5">
    <location>
        <begin position="25"/>
        <end position="315"/>
    </location>
</feature>
<evidence type="ECO:0000256" key="1">
    <source>
        <dbReference type="ARBA" id="ARBA00005854"/>
    </source>
</evidence>
<dbReference type="InterPro" id="IPR036291">
    <property type="entry name" value="NAD(P)-bd_dom_sf"/>
</dbReference>
<dbReference type="PANTHER" id="PTHR43761:SF1">
    <property type="entry name" value="D-ISOMER SPECIFIC 2-HYDROXYACID DEHYDROGENASE CATALYTIC DOMAIN-CONTAINING PROTEIN-RELATED"/>
    <property type="match status" value="1"/>
</dbReference>
<organism evidence="7 8">
    <name type="scientific">Fusibacter paucivorans</name>
    <dbReference type="NCBI Taxonomy" id="76009"/>
    <lineage>
        <taxon>Bacteria</taxon>
        <taxon>Bacillati</taxon>
        <taxon>Bacillota</taxon>
        <taxon>Clostridia</taxon>
        <taxon>Eubacteriales</taxon>
        <taxon>Eubacteriales Family XII. Incertae Sedis</taxon>
        <taxon>Fusibacter</taxon>
    </lineage>
</organism>
<dbReference type="EMBL" id="JAHBCL010000002">
    <property type="protein sequence ID" value="MBS7525395.1"/>
    <property type="molecule type" value="Genomic_DNA"/>
</dbReference>
<dbReference type="Pfam" id="PF02826">
    <property type="entry name" value="2-Hacid_dh_C"/>
    <property type="match status" value="1"/>
</dbReference>
<evidence type="ECO:0000259" key="6">
    <source>
        <dbReference type="Pfam" id="PF02826"/>
    </source>
</evidence>
<dbReference type="CDD" id="cd12175">
    <property type="entry name" value="2-Hacid_dh_11"/>
    <property type="match status" value="1"/>
</dbReference>
<dbReference type="RefSeq" id="WP_213235176.1">
    <property type="nucleotide sequence ID" value="NZ_JAHBCL010000002.1"/>
</dbReference>
<evidence type="ECO:0000256" key="3">
    <source>
        <dbReference type="ARBA" id="ARBA00023027"/>
    </source>
</evidence>
<accession>A0ABS5PJT2</accession>
<dbReference type="Pfam" id="PF00389">
    <property type="entry name" value="2-Hacid_dh"/>
    <property type="match status" value="1"/>
</dbReference>